<organism evidence="2 3">
    <name type="scientific">Phragmitibacter flavus</name>
    <dbReference type="NCBI Taxonomy" id="2576071"/>
    <lineage>
        <taxon>Bacteria</taxon>
        <taxon>Pseudomonadati</taxon>
        <taxon>Verrucomicrobiota</taxon>
        <taxon>Verrucomicrobiia</taxon>
        <taxon>Verrucomicrobiales</taxon>
        <taxon>Verrucomicrobiaceae</taxon>
        <taxon>Phragmitibacter</taxon>
    </lineage>
</organism>
<dbReference type="AlphaFoldDB" id="A0A5R8KK45"/>
<proteinExistence type="inferred from homology"/>
<gene>
    <name evidence="2" type="ORF">FEM03_00610</name>
</gene>
<name>A0A5R8KK45_9BACT</name>
<comment type="similarity">
    <text evidence="1">Belongs to the phD/YefM antitoxin family.</text>
</comment>
<evidence type="ECO:0000313" key="3">
    <source>
        <dbReference type="Proteomes" id="UP000306196"/>
    </source>
</evidence>
<reference evidence="2 3" key="1">
    <citation type="submission" date="2019-05" db="EMBL/GenBank/DDBJ databases">
        <title>Verrucobacter flavum gen. nov., sp. nov. a new member of the family Verrucomicrobiaceae.</title>
        <authorList>
            <person name="Szuroczki S."/>
            <person name="Abbaszade G."/>
            <person name="Szabo A."/>
            <person name="Felfoldi T."/>
            <person name="Schumann P."/>
            <person name="Boka K."/>
            <person name="Keki Z."/>
            <person name="Toumi M."/>
            <person name="Toth E."/>
        </authorList>
    </citation>
    <scope>NUCLEOTIDE SEQUENCE [LARGE SCALE GENOMIC DNA]</scope>
    <source>
        <strain evidence="2 3">MG-N-17</strain>
    </source>
</reference>
<dbReference type="EMBL" id="VAUV01000001">
    <property type="protein sequence ID" value="TLD72611.1"/>
    <property type="molecule type" value="Genomic_DNA"/>
</dbReference>
<evidence type="ECO:0000256" key="1">
    <source>
        <dbReference type="ARBA" id="ARBA00009981"/>
    </source>
</evidence>
<protein>
    <submittedName>
        <fullName evidence="2">Type II toxin-antitoxin system Phd/YefM family antitoxin</fullName>
    </submittedName>
</protein>
<comment type="caution">
    <text evidence="2">The sequence shown here is derived from an EMBL/GenBank/DDBJ whole genome shotgun (WGS) entry which is preliminary data.</text>
</comment>
<dbReference type="SUPFAM" id="SSF143120">
    <property type="entry name" value="YefM-like"/>
    <property type="match status" value="1"/>
</dbReference>
<dbReference type="OrthoDB" id="198639at2"/>
<evidence type="ECO:0000313" key="2">
    <source>
        <dbReference type="EMBL" id="TLD72611.1"/>
    </source>
</evidence>
<dbReference type="RefSeq" id="WP_138084234.1">
    <property type="nucleotide sequence ID" value="NZ_VAUV01000001.1"/>
</dbReference>
<dbReference type="InterPro" id="IPR036165">
    <property type="entry name" value="YefM-like_sf"/>
</dbReference>
<dbReference type="Proteomes" id="UP000306196">
    <property type="component" value="Unassembled WGS sequence"/>
</dbReference>
<keyword evidence="3" id="KW-1185">Reference proteome</keyword>
<sequence>MIHIQNIHSLTDFQRNTSRHISSMRESGLPQVLTVQGKAELVVQSAEAYQEILDRLALLESARSINRGLQSVREGKSRKFSSFVKELEEELAQDIKAKD</sequence>
<accession>A0A5R8KK45</accession>